<dbReference type="EMBL" id="HBUF01065073">
    <property type="protein sequence ID" value="CAG6627333.1"/>
    <property type="molecule type" value="Transcribed_RNA"/>
</dbReference>
<reference evidence="2" key="1">
    <citation type="submission" date="2021-05" db="EMBL/GenBank/DDBJ databases">
        <authorList>
            <person name="Alioto T."/>
            <person name="Alioto T."/>
            <person name="Gomez Garrido J."/>
        </authorList>
    </citation>
    <scope>NUCLEOTIDE SEQUENCE</scope>
</reference>
<accession>A0A8D8VLU9</accession>
<feature type="domain" description="Caspase family p10" evidence="1">
    <location>
        <begin position="16"/>
        <end position="99"/>
    </location>
</feature>
<dbReference type="GO" id="GO:0004197">
    <property type="term" value="F:cysteine-type endopeptidase activity"/>
    <property type="evidence" value="ECO:0007669"/>
    <property type="project" value="InterPro"/>
</dbReference>
<organism evidence="2">
    <name type="scientific">Cacopsylla melanoneura</name>
    <dbReference type="NCBI Taxonomy" id="428564"/>
    <lineage>
        <taxon>Eukaryota</taxon>
        <taxon>Metazoa</taxon>
        <taxon>Ecdysozoa</taxon>
        <taxon>Arthropoda</taxon>
        <taxon>Hexapoda</taxon>
        <taxon>Insecta</taxon>
        <taxon>Pterygota</taxon>
        <taxon>Neoptera</taxon>
        <taxon>Paraneoptera</taxon>
        <taxon>Hemiptera</taxon>
        <taxon>Sternorrhyncha</taxon>
        <taxon>Psylloidea</taxon>
        <taxon>Psyllidae</taxon>
        <taxon>Psyllinae</taxon>
        <taxon>Cacopsylla</taxon>
    </lineage>
</organism>
<dbReference type="EMBL" id="HBUF01065075">
    <property type="protein sequence ID" value="CAG6627335.1"/>
    <property type="molecule type" value="Transcribed_RNA"/>
</dbReference>
<dbReference type="AlphaFoldDB" id="A0A8D8VLU9"/>
<dbReference type="Pfam" id="PF00656">
    <property type="entry name" value="Peptidase_C14"/>
    <property type="match status" value="1"/>
</dbReference>
<dbReference type="PROSITE" id="PS50207">
    <property type="entry name" value="CASPASE_P10"/>
    <property type="match status" value="1"/>
</dbReference>
<dbReference type="InterPro" id="IPR002138">
    <property type="entry name" value="Pept_C14_p10"/>
</dbReference>
<evidence type="ECO:0000259" key="1">
    <source>
        <dbReference type="PROSITE" id="PS50207"/>
    </source>
</evidence>
<dbReference type="Gene3D" id="3.30.70.1470">
    <property type="entry name" value="Caspase-like"/>
    <property type="match status" value="1"/>
</dbReference>
<dbReference type="SUPFAM" id="SSF52129">
    <property type="entry name" value="Caspase-like"/>
    <property type="match status" value="1"/>
</dbReference>
<name>A0A8D8VLU9_9HEMI</name>
<protein>
    <submittedName>
        <fullName evidence="2">Caspase-7</fullName>
    </submittedName>
</protein>
<dbReference type="EMBL" id="HBUF01065074">
    <property type="protein sequence ID" value="CAG6627334.1"/>
    <property type="molecule type" value="Transcribed_RNA"/>
</dbReference>
<sequence length="181" mass="20798">MILPLNISNHISLLEIFFFLLVPGYTAKLNPIKGSPFIRFLCSELRRHAFTKDLLSLLTGVNRLVAIRFKSKNKKRWLNNNKITSYFASSLTRLLQFEPPRVNPEEIAPDVNNNKQSEEIAPQVIEQPENSNELKFHSNGIDPRVNEQTKDIALRVNEQTKDIAPREDKRPKKCGCTCELI</sequence>
<evidence type="ECO:0000313" key="2">
    <source>
        <dbReference type="EMBL" id="CAG6627333.1"/>
    </source>
</evidence>
<dbReference type="GO" id="GO:0006508">
    <property type="term" value="P:proteolysis"/>
    <property type="evidence" value="ECO:0007669"/>
    <property type="project" value="InterPro"/>
</dbReference>
<dbReference type="InterPro" id="IPR011600">
    <property type="entry name" value="Pept_C14_caspase"/>
</dbReference>
<proteinExistence type="predicted"/>
<dbReference type="InterPro" id="IPR029030">
    <property type="entry name" value="Caspase-like_dom_sf"/>
</dbReference>